<dbReference type="InterPro" id="IPR013780">
    <property type="entry name" value="Glyco_hydro_b"/>
</dbReference>
<dbReference type="SUPFAM" id="SSF51011">
    <property type="entry name" value="Glycosyl hydrolase domain"/>
    <property type="match status" value="1"/>
</dbReference>
<dbReference type="GO" id="GO:0005975">
    <property type="term" value="P:carbohydrate metabolic process"/>
    <property type="evidence" value="ECO:0007669"/>
    <property type="project" value="InterPro"/>
</dbReference>
<organism evidence="10 11">
    <name type="scientific">Effrenium voratum</name>
    <dbReference type="NCBI Taxonomy" id="2562239"/>
    <lineage>
        <taxon>Eukaryota</taxon>
        <taxon>Sar</taxon>
        <taxon>Alveolata</taxon>
        <taxon>Dinophyceae</taxon>
        <taxon>Suessiales</taxon>
        <taxon>Symbiodiniaceae</taxon>
        <taxon>Effrenium</taxon>
    </lineage>
</organism>
<evidence type="ECO:0000256" key="1">
    <source>
        <dbReference type="ARBA" id="ARBA00001255"/>
    </source>
</evidence>
<dbReference type="InterPro" id="IPR017853">
    <property type="entry name" value="GH"/>
</dbReference>
<evidence type="ECO:0000256" key="2">
    <source>
        <dbReference type="ARBA" id="ARBA00009743"/>
    </source>
</evidence>
<keyword evidence="7" id="KW-1015">Disulfide bond</keyword>
<name>A0AA36N7G9_9DINO</name>
<keyword evidence="11" id="KW-1185">Reference proteome</keyword>
<dbReference type="PANTHER" id="PTHR11452">
    <property type="entry name" value="ALPHA-GALACTOSIDASE/ALPHA-N-ACETYLGALACTOSAMINIDASE"/>
    <property type="match status" value="1"/>
</dbReference>
<keyword evidence="5 7" id="KW-0378">Hydrolase</keyword>
<dbReference type="Gene3D" id="3.20.20.70">
    <property type="entry name" value="Aldolase class I"/>
    <property type="match status" value="1"/>
</dbReference>
<keyword evidence="6 7" id="KW-0326">Glycosidase</keyword>
<evidence type="ECO:0000313" key="10">
    <source>
        <dbReference type="EMBL" id="CAJ1392187.1"/>
    </source>
</evidence>
<comment type="caution">
    <text evidence="10">The sequence shown here is derived from an EMBL/GenBank/DDBJ whole genome shotgun (WGS) entry which is preliminary data.</text>
</comment>
<dbReference type="InterPro" id="IPR002241">
    <property type="entry name" value="Glyco_hydro_27"/>
</dbReference>
<keyword evidence="4 8" id="KW-0732">Signal</keyword>
<feature type="chain" id="PRO_5041248313" description="Alpha-galactosidase" evidence="8">
    <location>
        <begin position="17"/>
        <end position="421"/>
    </location>
</feature>
<dbReference type="CDD" id="cd14792">
    <property type="entry name" value="GH27"/>
    <property type="match status" value="1"/>
</dbReference>
<evidence type="ECO:0000256" key="3">
    <source>
        <dbReference type="ARBA" id="ARBA00012755"/>
    </source>
</evidence>
<dbReference type="PANTHER" id="PTHR11452:SF33">
    <property type="entry name" value="ALPHA-GALACTOSIDASE 2"/>
    <property type="match status" value="1"/>
</dbReference>
<dbReference type="Pfam" id="PF17801">
    <property type="entry name" value="Melibiase_C"/>
    <property type="match status" value="1"/>
</dbReference>
<evidence type="ECO:0000256" key="7">
    <source>
        <dbReference type="RuleBase" id="RU361168"/>
    </source>
</evidence>
<feature type="signal peptide" evidence="8">
    <location>
        <begin position="1"/>
        <end position="16"/>
    </location>
</feature>
<reference evidence="10" key="1">
    <citation type="submission" date="2023-08" db="EMBL/GenBank/DDBJ databases">
        <authorList>
            <person name="Chen Y."/>
            <person name="Shah S."/>
            <person name="Dougan E. K."/>
            <person name="Thang M."/>
            <person name="Chan C."/>
        </authorList>
    </citation>
    <scope>NUCLEOTIDE SEQUENCE</scope>
</reference>
<accession>A0AA36N7G9</accession>
<dbReference type="SUPFAM" id="SSF51445">
    <property type="entry name" value="(Trans)glycosidases"/>
    <property type="match status" value="1"/>
</dbReference>
<comment type="similarity">
    <text evidence="2 7">Belongs to the glycosyl hydrolase 27 family.</text>
</comment>
<sequence length="421" mass="46780">MAKLLSLLAVAQLGAAIDNGLGRTPPLGWRSWNLYNRNVNQSLMEAIMDGMVSKKRQVDGVPTSLCDLGYCDVGLDDNWQNCDGGQKYHYHGDSGIPIINQSRFPDMVAMTAHAHRLGLTAGWYLNNCICSEGTSTDAMYQSDVAALTVFNFDGVKLDGCGKQLDLDKWAQLLNGTGRKVLIENCHWGRTVPNATWCPWNFFRTSGDVRASYGSVVGNLQTTTEWAQKNLSRPGCWGYPDMLEVGVPGLSYQESRSHFAAWAIVSSPLVLSMDVNNDKVMDDVWDIISNKEILAVNQAWAGHSGSPFKQANRTVQLPDYFMRIQGVVVPYKEQVHSWQFFYKPVGDNKVAVLLMNHDTAAQDLVLNFSEVPGLKCQKCQVRCLFKHKDLGSHETSFTSKSVASHDSRMFLLSDASVEFVYA</sequence>
<evidence type="ECO:0000259" key="9">
    <source>
        <dbReference type="Pfam" id="PF17801"/>
    </source>
</evidence>
<dbReference type="Proteomes" id="UP001178507">
    <property type="component" value="Unassembled WGS sequence"/>
</dbReference>
<evidence type="ECO:0000256" key="8">
    <source>
        <dbReference type="SAM" id="SignalP"/>
    </source>
</evidence>
<dbReference type="InterPro" id="IPR013785">
    <property type="entry name" value="Aldolase_TIM"/>
</dbReference>
<dbReference type="GO" id="GO:0004557">
    <property type="term" value="F:alpha-galactosidase activity"/>
    <property type="evidence" value="ECO:0007669"/>
    <property type="project" value="UniProtKB-EC"/>
</dbReference>
<protein>
    <recommendedName>
        <fullName evidence="3 7">Alpha-galactosidase</fullName>
        <ecNumber evidence="3 7">3.2.1.22</ecNumber>
    </recommendedName>
    <alternativeName>
        <fullName evidence="7">Melibiase</fullName>
    </alternativeName>
</protein>
<evidence type="ECO:0000256" key="4">
    <source>
        <dbReference type="ARBA" id="ARBA00022729"/>
    </source>
</evidence>
<feature type="domain" description="Alpha galactosidase C-terminal" evidence="9">
    <location>
        <begin position="336"/>
        <end position="411"/>
    </location>
</feature>
<dbReference type="Gene3D" id="2.60.40.1180">
    <property type="entry name" value="Golgi alpha-mannosidase II"/>
    <property type="match status" value="1"/>
</dbReference>
<proteinExistence type="inferred from homology"/>
<gene>
    <name evidence="10" type="ORF">EVOR1521_LOCUS17343</name>
</gene>
<dbReference type="InterPro" id="IPR041233">
    <property type="entry name" value="Melibiase_C"/>
</dbReference>
<dbReference type="EMBL" id="CAUJNA010002280">
    <property type="protein sequence ID" value="CAJ1392187.1"/>
    <property type="molecule type" value="Genomic_DNA"/>
</dbReference>
<dbReference type="EC" id="3.2.1.22" evidence="3 7"/>
<dbReference type="PRINTS" id="PR00740">
    <property type="entry name" value="GLHYDRLASE27"/>
</dbReference>
<evidence type="ECO:0000256" key="6">
    <source>
        <dbReference type="ARBA" id="ARBA00023295"/>
    </source>
</evidence>
<dbReference type="Pfam" id="PF16499">
    <property type="entry name" value="Melibiase_2"/>
    <property type="match status" value="1"/>
</dbReference>
<dbReference type="AlphaFoldDB" id="A0AA36N7G9"/>
<evidence type="ECO:0000256" key="5">
    <source>
        <dbReference type="ARBA" id="ARBA00022801"/>
    </source>
</evidence>
<comment type="catalytic activity">
    <reaction evidence="1 7">
        <text>Hydrolysis of terminal, non-reducing alpha-D-galactose residues in alpha-D-galactosides, including galactose oligosaccharides, galactomannans and galactolipids.</text>
        <dbReference type="EC" id="3.2.1.22"/>
    </reaction>
</comment>
<evidence type="ECO:0000313" key="11">
    <source>
        <dbReference type="Proteomes" id="UP001178507"/>
    </source>
</evidence>